<dbReference type="SUPFAM" id="SSF50129">
    <property type="entry name" value="GroES-like"/>
    <property type="match status" value="1"/>
</dbReference>
<dbReference type="InParanoid" id="J4HV94"/>
<dbReference type="RefSeq" id="XP_012179895.1">
    <property type="nucleotide sequence ID" value="XM_012324505.1"/>
</dbReference>
<evidence type="ECO:0000256" key="2">
    <source>
        <dbReference type="ARBA" id="ARBA00022801"/>
    </source>
</evidence>
<evidence type="ECO:0000259" key="3">
    <source>
        <dbReference type="SMART" id="SM00829"/>
    </source>
</evidence>
<organism evidence="4 5">
    <name type="scientific">Fibroporia radiculosa</name>
    <dbReference type="NCBI Taxonomy" id="599839"/>
    <lineage>
        <taxon>Eukaryota</taxon>
        <taxon>Fungi</taxon>
        <taxon>Dikarya</taxon>
        <taxon>Basidiomycota</taxon>
        <taxon>Agaricomycotina</taxon>
        <taxon>Agaricomycetes</taxon>
        <taxon>Polyporales</taxon>
        <taxon>Fibroporiaceae</taxon>
        <taxon>Fibroporia</taxon>
    </lineage>
</organism>
<dbReference type="SMART" id="SM00829">
    <property type="entry name" value="PKS_ER"/>
    <property type="match status" value="1"/>
</dbReference>
<dbReference type="EMBL" id="HE796994">
    <property type="protein sequence ID" value="CCM00612.1"/>
    <property type="molecule type" value="Genomic_DNA"/>
</dbReference>
<evidence type="ECO:0000256" key="1">
    <source>
        <dbReference type="ARBA" id="ARBA00005964"/>
    </source>
</evidence>
<dbReference type="InterPro" id="IPR011032">
    <property type="entry name" value="GroES-like_sf"/>
</dbReference>
<feature type="domain" description="Enoyl reductase (ER)" evidence="3">
    <location>
        <begin position="14"/>
        <end position="336"/>
    </location>
</feature>
<dbReference type="HOGENOM" id="CLU_278862_0_0_1"/>
<accession>J4HV94</accession>
<dbReference type="InterPro" id="IPR013154">
    <property type="entry name" value="ADH-like_N"/>
</dbReference>
<dbReference type="InterPro" id="IPR036291">
    <property type="entry name" value="NAD(P)-bd_dom_sf"/>
</dbReference>
<dbReference type="SUPFAM" id="SSF53474">
    <property type="entry name" value="alpha/beta-Hydrolases"/>
    <property type="match status" value="1"/>
</dbReference>
<keyword evidence="2" id="KW-0378">Hydrolase</keyword>
<dbReference type="InterPro" id="IPR020843">
    <property type="entry name" value="ER"/>
</dbReference>
<dbReference type="PROSITE" id="PS00122">
    <property type="entry name" value="CARBOXYLESTERASE_B_1"/>
    <property type="match status" value="1"/>
</dbReference>
<dbReference type="Gene3D" id="3.40.50.720">
    <property type="entry name" value="NAD(P)-binding Rossmann-like Domain"/>
    <property type="match status" value="1"/>
</dbReference>
<dbReference type="InterPro" id="IPR047122">
    <property type="entry name" value="Trans-enoyl_RdTase-like"/>
</dbReference>
<reference evidence="4 5" key="1">
    <citation type="journal article" date="2012" name="Appl. Environ. Microbiol.">
        <title>Short-read sequencing for genomic analysis of the brown rot fungus Fibroporia radiculosa.</title>
        <authorList>
            <person name="Tang J.D."/>
            <person name="Perkins A.D."/>
            <person name="Sonstegard T.S."/>
            <person name="Schroeder S.G."/>
            <person name="Burgess S.C."/>
            <person name="Diehl S.V."/>
        </authorList>
    </citation>
    <scope>NUCLEOTIDE SEQUENCE [LARGE SCALE GENOMIC DNA]</scope>
    <source>
        <strain evidence="4 5">TFFH 294</strain>
    </source>
</reference>
<dbReference type="CDD" id="cd08249">
    <property type="entry name" value="enoyl_reductase_like"/>
    <property type="match status" value="1"/>
</dbReference>
<sequence>MAEQKALYLTVAKGPFAVDTAPIPKPGPGQALIKIHATALNPVDWKIQAYDFFVKQYPTILGEDLAGTVEELGEGVTNLKLGDRVIAEASMGSLATASFQQYALTNAEVTAKIPDSISFEEGASVPLGLATAAVGLYSRIGGAGLFPPWGEGGHGLYSGKPFVAFGGASSVGQFAIQLAKLSGFSPIITTASTHNTEWLVGIGATHVVDRNLSPEAIRAEVAKITSEPIEVIYDAVSLPDTQNVAYDLLALGGCLIIDLDLSVDKAKQTDDKRVEHVYGNINIPRNKVLAVGLMSKLTTYLAEGAIKPNRVEILPNGLEGIIGGLEKLRQGAYAAMRRSSCPSPSSVAFTFPYTFDYDWNSSSSPSHACTTLLRPASCQNLVSPSLDGLGGVAGAKLHASVVRENDASTGGLAGTFNPKLYFVQNPSRKITDKQDTRSRFLFCESGRGRVVPVNVDAISSLALAQSYPDTDVVIVSNNDLNPSNQNRASALYLRSGFSCLEAYEACAQLQETLLPEPGSIGLSAEDLSDVLTSNRHGASLQASQQIWIAGNTVGSCVVFTPSNRRSQAGLESERLPVLCTNSAPLTRSNVTSYDTTRQIRVSTPSAGVLTGFRDKFSFRFLGVQYAESTAGANRFHPPTAVTISSDTSRSALAYGSVCAQPPDADNGHLLHTDEDCMYLNVFSPIVNSATISDQDTPKLPVMFFIHGGGLNTGDSGPFPYNMTTSGFVGNSVSNIYDGTNVVSYGGVVLVTINYRLTAFGWFNASNAALKDTLLALHWVQDNIEAFGGDPTKVLVFGESAGGIMTRYLLGTNPVYTEGLFSAAVLESDVPIIDIYLSPKLALEPSLELAKYVSCADNSSTTFTNSMASCVQGLPADVIAMASYNLGISWDIAIDGDYILTDIVSSIEDGVYARVPTIWASNKCELCYMLPPTISPNSSASVFPESLSLYFNTTQAERILNATDLYPYETAPSSDGISGAVLTLAQLLTDYVVHCPMAYLSSLETTAPRPSNAYKVLFATGLGSPLTPNPATCPGQVCHGDELYWVFATAETDGLYQPLTESAVLTTREVVSRWTALAWEGTPNYEGAAVEWPLYRDNNEVVIAVGAAESIQPYREAQCDFILSQIGLVFGEE</sequence>
<dbReference type="Pfam" id="PF08240">
    <property type="entry name" value="ADH_N"/>
    <property type="match status" value="1"/>
</dbReference>
<protein>
    <recommendedName>
        <fullName evidence="3">Enoyl reductase (ER) domain-containing protein</fullName>
    </recommendedName>
</protein>
<dbReference type="STRING" id="599839.J4HV94"/>
<proteinExistence type="inferred from homology"/>
<comment type="similarity">
    <text evidence="1">Belongs to the type-B carboxylesterase/lipase family.</text>
</comment>
<dbReference type="SUPFAM" id="SSF51735">
    <property type="entry name" value="NAD(P)-binding Rossmann-fold domains"/>
    <property type="match status" value="1"/>
</dbReference>
<dbReference type="InterPro" id="IPR019826">
    <property type="entry name" value="Carboxylesterase_B_AS"/>
</dbReference>
<dbReference type="ESTHER" id="fibra-j4hv94">
    <property type="family name" value="Fungal_carboxylesterase_lipase"/>
</dbReference>
<dbReference type="PANTHER" id="PTHR11559">
    <property type="entry name" value="CARBOXYLESTERASE"/>
    <property type="match status" value="1"/>
</dbReference>
<name>J4HV94_9APHY</name>
<dbReference type="InterPro" id="IPR050309">
    <property type="entry name" value="Type-B_Carboxylest/Lipase"/>
</dbReference>
<dbReference type="OrthoDB" id="408631at2759"/>
<gene>
    <name evidence="4" type="ORF">FIBRA_02648</name>
</gene>
<dbReference type="AlphaFoldDB" id="J4HV94"/>
<dbReference type="GO" id="GO:0016787">
    <property type="term" value="F:hydrolase activity"/>
    <property type="evidence" value="ECO:0007669"/>
    <property type="project" value="UniProtKB-KW"/>
</dbReference>
<dbReference type="GeneID" id="24095523"/>
<evidence type="ECO:0000313" key="4">
    <source>
        <dbReference type="EMBL" id="CCM00612.1"/>
    </source>
</evidence>
<dbReference type="Pfam" id="PF00135">
    <property type="entry name" value="COesterase"/>
    <property type="match status" value="1"/>
</dbReference>
<dbReference type="Gene3D" id="3.40.50.1820">
    <property type="entry name" value="alpha/beta hydrolase"/>
    <property type="match status" value="1"/>
</dbReference>
<dbReference type="Pfam" id="PF00107">
    <property type="entry name" value="ADH_zinc_N"/>
    <property type="match status" value="1"/>
</dbReference>
<dbReference type="Proteomes" id="UP000006352">
    <property type="component" value="Unassembled WGS sequence"/>
</dbReference>
<dbReference type="InterPro" id="IPR002018">
    <property type="entry name" value="CarbesteraseB"/>
</dbReference>
<dbReference type="InterPro" id="IPR029058">
    <property type="entry name" value="AB_hydrolase_fold"/>
</dbReference>
<keyword evidence="5" id="KW-1185">Reference proteome</keyword>
<dbReference type="GO" id="GO:0016651">
    <property type="term" value="F:oxidoreductase activity, acting on NAD(P)H"/>
    <property type="evidence" value="ECO:0007669"/>
    <property type="project" value="InterPro"/>
</dbReference>
<dbReference type="Gene3D" id="3.90.180.10">
    <property type="entry name" value="Medium-chain alcohol dehydrogenases, catalytic domain"/>
    <property type="match status" value="1"/>
</dbReference>
<evidence type="ECO:0000313" key="5">
    <source>
        <dbReference type="Proteomes" id="UP000006352"/>
    </source>
</evidence>
<dbReference type="InterPro" id="IPR013149">
    <property type="entry name" value="ADH-like_C"/>
</dbReference>